<keyword evidence="4" id="KW-1185">Reference proteome</keyword>
<accession>A0A937K2I1</accession>
<feature type="domain" description="Glycine zipper-like" evidence="2">
    <location>
        <begin position="9"/>
        <end position="51"/>
    </location>
</feature>
<protein>
    <recommendedName>
        <fullName evidence="2">Glycine zipper-like domain-containing protein</fullName>
    </recommendedName>
</protein>
<evidence type="ECO:0000313" key="4">
    <source>
        <dbReference type="Proteomes" id="UP000623681"/>
    </source>
</evidence>
<reference evidence="3" key="1">
    <citation type="submission" date="2021-01" db="EMBL/GenBank/DDBJ databases">
        <title>Genome public.</title>
        <authorList>
            <person name="Liu C."/>
            <person name="Sun Q."/>
        </authorList>
    </citation>
    <scope>NUCLEOTIDE SEQUENCE</scope>
    <source>
        <strain evidence="3">YIM B02565</strain>
    </source>
</reference>
<comment type="caution">
    <text evidence="3">The sequence shown here is derived from an EMBL/GenBank/DDBJ whole genome shotgun (WGS) entry which is preliminary data.</text>
</comment>
<dbReference type="AlphaFoldDB" id="A0A937K2I1"/>
<evidence type="ECO:0000259" key="2">
    <source>
        <dbReference type="Pfam" id="PF26273"/>
    </source>
</evidence>
<feature type="transmembrane region" description="Helical" evidence="1">
    <location>
        <begin position="14"/>
        <end position="33"/>
    </location>
</feature>
<name>A0A937K2I1_9CLOT</name>
<keyword evidence="1" id="KW-1133">Transmembrane helix</keyword>
<gene>
    <name evidence="3" type="ORF">JK634_06515</name>
</gene>
<evidence type="ECO:0000313" key="3">
    <source>
        <dbReference type="EMBL" id="MBL4931451.1"/>
    </source>
</evidence>
<evidence type="ECO:0000256" key="1">
    <source>
        <dbReference type="SAM" id="Phobius"/>
    </source>
</evidence>
<proteinExistence type="predicted"/>
<dbReference type="InterPro" id="IPR058598">
    <property type="entry name" value="Gly_zipper-like_dom"/>
</dbReference>
<keyword evidence="1" id="KW-0472">Membrane</keyword>
<dbReference type="Pfam" id="PF26273">
    <property type="entry name" value="Gly_zipper"/>
    <property type="match status" value="1"/>
</dbReference>
<dbReference type="EMBL" id="JAESWA010000020">
    <property type="protein sequence ID" value="MBL4931451.1"/>
    <property type="molecule type" value="Genomic_DNA"/>
</dbReference>
<organism evidence="3 4">
    <name type="scientific">Clostridium paridis</name>
    <dbReference type="NCBI Taxonomy" id="2803863"/>
    <lineage>
        <taxon>Bacteria</taxon>
        <taxon>Bacillati</taxon>
        <taxon>Bacillota</taxon>
        <taxon>Clostridia</taxon>
        <taxon>Eubacteriales</taxon>
        <taxon>Clostridiaceae</taxon>
        <taxon>Clostridium</taxon>
    </lineage>
</organism>
<sequence length="61" mass="6347">MIEKISLTDKENEYLAKGIAVGAGLGVVLGIVIDNITLGFSLGGVIGVLASLGYSFVKKHR</sequence>
<feature type="transmembrane region" description="Helical" evidence="1">
    <location>
        <begin position="39"/>
        <end position="57"/>
    </location>
</feature>
<keyword evidence="1" id="KW-0812">Transmembrane</keyword>
<dbReference type="Proteomes" id="UP000623681">
    <property type="component" value="Unassembled WGS sequence"/>
</dbReference>